<dbReference type="GO" id="GO:0016620">
    <property type="term" value="F:oxidoreductase activity, acting on the aldehyde or oxo group of donors, NAD or NADP as acceptor"/>
    <property type="evidence" value="ECO:0007669"/>
    <property type="project" value="InterPro"/>
</dbReference>
<evidence type="ECO:0000313" key="5">
    <source>
        <dbReference type="Proteomes" id="UP000339249"/>
    </source>
</evidence>
<keyword evidence="1 4" id="KW-0560">Oxidoreductase</keyword>
<name>A0A4U9CRX2_RAOTE</name>
<reference evidence="4 5" key="1">
    <citation type="submission" date="2019-04" db="EMBL/GenBank/DDBJ databases">
        <authorList>
            <consortium name="Pathogen Informatics"/>
        </authorList>
    </citation>
    <scope>NUCLEOTIDE SEQUENCE [LARGE SCALE GENOMIC DNA]</scope>
    <source>
        <strain evidence="4 5">NCTC9185</strain>
    </source>
</reference>
<feature type="domain" description="Aldehyde dehydrogenase" evidence="3">
    <location>
        <begin position="5"/>
        <end position="231"/>
    </location>
</feature>
<feature type="compositionally biased region" description="Low complexity" evidence="2">
    <location>
        <begin position="273"/>
        <end position="282"/>
    </location>
</feature>
<protein>
    <submittedName>
        <fullName evidence="4">3,4-dehydroadipyl-CoA semialdehyde dehydrogenase</fullName>
        <ecNumber evidence="4">1.2.1.77</ecNumber>
    </submittedName>
</protein>
<gene>
    <name evidence="4" type="primary">boxD_1</name>
    <name evidence="4" type="ORF">NCTC9185_00427</name>
</gene>
<dbReference type="InterPro" id="IPR016163">
    <property type="entry name" value="Ald_DH_C"/>
</dbReference>
<dbReference type="PANTHER" id="PTHR43111:SF1">
    <property type="entry name" value="ALDEHYDE DEHYDROGENASE B-RELATED"/>
    <property type="match status" value="1"/>
</dbReference>
<dbReference type="EC" id="1.2.1.77" evidence="4"/>
<organism evidence="4 5">
    <name type="scientific">Raoultella terrigena</name>
    <name type="common">Klebsiella terrigena</name>
    <dbReference type="NCBI Taxonomy" id="577"/>
    <lineage>
        <taxon>Bacteria</taxon>
        <taxon>Pseudomonadati</taxon>
        <taxon>Pseudomonadota</taxon>
        <taxon>Gammaproteobacteria</taxon>
        <taxon>Enterobacterales</taxon>
        <taxon>Enterobacteriaceae</taxon>
        <taxon>Klebsiella/Raoultella group</taxon>
        <taxon>Raoultella</taxon>
    </lineage>
</organism>
<dbReference type="AlphaFoldDB" id="A0A4U9CRX2"/>
<feature type="compositionally biased region" description="Polar residues" evidence="2">
    <location>
        <begin position="338"/>
        <end position="349"/>
    </location>
</feature>
<feature type="compositionally biased region" description="Basic residues" evidence="2">
    <location>
        <begin position="283"/>
        <end position="294"/>
    </location>
</feature>
<accession>A0A4U9CRX2</accession>
<dbReference type="InterPro" id="IPR015590">
    <property type="entry name" value="Aldehyde_DH_dom"/>
</dbReference>
<dbReference type="Gene3D" id="3.40.309.10">
    <property type="entry name" value="Aldehyde Dehydrogenase, Chain A, domain 2"/>
    <property type="match status" value="1"/>
</dbReference>
<dbReference type="Pfam" id="PF00171">
    <property type="entry name" value="Aldedh"/>
    <property type="match status" value="1"/>
</dbReference>
<evidence type="ECO:0000313" key="4">
    <source>
        <dbReference type="EMBL" id="VTN08549.1"/>
    </source>
</evidence>
<dbReference type="InterPro" id="IPR016162">
    <property type="entry name" value="Ald_DH_N"/>
</dbReference>
<dbReference type="Proteomes" id="UP000339249">
    <property type="component" value="Unassembled WGS sequence"/>
</dbReference>
<dbReference type="PANTHER" id="PTHR43111">
    <property type="entry name" value="ALDEHYDE DEHYDROGENASE B-RELATED"/>
    <property type="match status" value="1"/>
</dbReference>
<evidence type="ECO:0000256" key="2">
    <source>
        <dbReference type="SAM" id="MobiDB-lite"/>
    </source>
</evidence>
<proteinExistence type="predicted"/>
<dbReference type="EMBL" id="CABDVU010000001">
    <property type="protein sequence ID" value="VTN08549.1"/>
    <property type="molecule type" value="Genomic_DNA"/>
</dbReference>
<dbReference type="Gene3D" id="3.40.605.10">
    <property type="entry name" value="Aldehyde Dehydrogenase, Chain A, domain 1"/>
    <property type="match status" value="1"/>
</dbReference>
<dbReference type="SUPFAM" id="SSF53720">
    <property type="entry name" value="ALDH-like"/>
    <property type="match status" value="1"/>
</dbReference>
<evidence type="ECO:0000259" key="3">
    <source>
        <dbReference type="Pfam" id="PF00171"/>
    </source>
</evidence>
<feature type="region of interest" description="Disordered" evidence="2">
    <location>
        <begin position="273"/>
        <end position="349"/>
    </location>
</feature>
<dbReference type="InterPro" id="IPR016161">
    <property type="entry name" value="Ald_DH/histidinol_DH"/>
</dbReference>
<sequence>MVQSIVDSGLVPEGALSLICGGAGDLLEHLDSQDVVTFTGSATTGQQLRVHPNLVAKSIPFTMEADSLNCCVLGDDVTPEQPEFALFIREVVREMTAKAGQKCTAIRRIIVPQAQVSAVSEALIARLEKVLVGDPAQEGAKMGALVNSDQRRDVQENVNKLIAAGCEIRLGGRADLSAAGAFFPPTLLFCPQPDETPAVHAIEAFGPVATLMPYQNREHALTLARAGEGSLVGTLGHRQRRAGTIVYSRRRPLPRAYSDPQRRVVRRVYRPRLSAAAAGSRRPGTRRRRRRARRPAVGEALHAAHGGSGQPDHAGRHLQTVGSRRAGGRRPRSPRSANISKRSSPATAC</sequence>
<evidence type="ECO:0000256" key="1">
    <source>
        <dbReference type="ARBA" id="ARBA00023002"/>
    </source>
</evidence>